<evidence type="ECO:0000313" key="2">
    <source>
        <dbReference type="Proteomes" id="UP001482620"/>
    </source>
</evidence>
<name>A0ABV0T8B4_9TELE</name>
<evidence type="ECO:0000313" key="1">
    <source>
        <dbReference type="EMBL" id="MEQ2227827.1"/>
    </source>
</evidence>
<reference evidence="1 2" key="1">
    <citation type="submission" date="2021-06" db="EMBL/GenBank/DDBJ databases">
        <authorList>
            <person name="Palmer J.M."/>
        </authorList>
    </citation>
    <scope>NUCLEOTIDE SEQUENCE [LARGE SCALE GENOMIC DNA]</scope>
    <source>
        <strain evidence="2">if_2019</strain>
        <tissue evidence="1">Muscle</tissue>
    </source>
</reference>
<comment type="caution">
    <text evidence="1">The sequence shown here is derived from an EMBL/GenBank/DDBJ whole genome shotgun (WGS) entry which is preliminary data.</text>
</comment>
<keyword evidence="2" id="KW-1185">Reference proteome</keyword>
<organism evidence="1 2">
    <name type="scientific">Ilyodon furcidens</name>
    <name type="common">goldbreast splitfin</name>
    <dbReference type="NCBI Taxonomy" id="33524"/>
    <lineage>
        <taxon>Eukaryota</taxon>
        <taxon>Metazoa</taxon>
        <taxon>Chordata</taxon>
        <taxon>Craniata</taxon>
        <taxon>Vertebrata</taxon>
        <taxon>Euteleostomi</taxon>
        <taxon>Actinopterygii</taxon>
        <taxon>Neopterygii</taxon>
        <taxon>Teleostei</taxon>
        <taxon>Neoteleostei</taxon>
        <taxon>Acanthomorphata</taxon>
        <taxon>Ovalentaria</taxon>
        <taxon>Atherinomorphae</taxon>
        <taxon>Cyprinodontiformes</taxon>
        <taxon>Goodeidae</taxon>
        <taxon>Ilyodon</taxon>
    </lineage>
</organism>
<proteinExistence type="predicted"/>
<accession>A0ABV0T8B4</accession>
<sequence>MGQSSATPPSSSSFGIVVYLGNGATVSPRPSPFLLCRKKVNALYYEKFQNVHTSVLMLKSMAVGPNNVNHLSHELLSDFYPLWCLTNESSLNWLIYVPSHH</sequence>
<gene>
    <name evidence="1" type="ORF">ILYODFUR_002357</name>
</gene>
<protein>
    <submittedName>
        <fullName evidence="1">Uncharacterized protein</fullName>
    </submittedName>
</protein>
<dbReference type="EMBL" id="JAHRIQ010023280">
    <property type="protein sequence ID" value="MEQ2227827.1"/>
    <property type="molecule type" value="Genomic_DNA"/>
</dbReference>
<dbReference type="Proteomes" id="UP001482620">
    <property type="component" value="Unassembled WGS sequence"/>
</dbReference>